<evidence type="ECO:0000313" key="2">
    <source>
        <dbReference type="Proteomes" id="UP000662888"/>
    </source>
</evidence>
<proteinExistence type="predicted"/>
<protein>
    <submittedName>
        <fullName evidence="1">Uncharacterized protein</fullName>
    </submittedName>
</protein>
<dbReference type="RefSeq" id="WP_206092346.1">
    <property type="nucleotide sequence ID" value="NZ_CP065053.1"/>
</dbReference>
<keyword evidence="2" id="KW-1185">Reference proteome</keyword>
<sequence length="57" mass="6693">MTTTTTTISLKVRKAWWLMPYLRALALFHVLTCTEPNWARIKRLIRKGVTVEPLPIR</sequence>
<gene>
    <name evidence="1" type="ORF">IV454_16315</name>
</gene>
<dbReference type="EMBL" id="CP065053">
    <property type="protein sequence ID" value="QPI52910.1"/>
    <property type="molecule type" value="Genomic_DNA"/>
</dbReference>
<organism evidence="1 2">
    <name type="scientific">Massilia antarctica</name>
    <dbReference type="NCBI Taxonomy" id="2765360"/>
    <lineage>
        <taxon>Bacteria</taxon>
        <taxon>Pseudomonadati</taxon>
        <taxon>Pseudomonadota</taxon>
        <taxon>Betaproteobacteria</taxon>
        <taxon>Burkholderiales</taxon>
        <taxon>Oxalobacteraceae</taxon>
        <taxon>Telluria group</taxon>
        <taxon>Massilia</taxon>
    </lineage>
</organism>
<name>A0AA49ABR8_9BURK</name>
<dbReference type="Proteomes" id="UP000662888">
    <property type="component" value="Chromosome"/>
</dbReference>
<accession>A0AA49ABR8</accession>
<reference evidence="1 2" key="1">
    <citation type="submission" date="2020-11" db="EMBL/GenBank/DDBJ databases">
        <authorList>
            <person name="Sun Q."/>
        </authorList>
    </citation>
    <scope>NUCLEOTIDE SEQUENCE [LARGE SCALE GENOMIC DNA]</scope>
    <source>
        <strain evidence="1 2">P8398</strain>
    </source>
</reference>
<evidence type="ECO:0000313" key="1">
    <source>
        <dbReference type="EMBL" id="QPI52910.1"/>
    </source>
</evidence>